<dbReference type="SUPFAM" id="SSF55811">
    <property type="entry name" value="Nudix"/>
    <property type="match status" value="1"/>
</dbReference>
<dbReference type="InterPro" id="IPR000086">
    <property type="entry name" value="NUDIX_hydrolase_dom"/>
</dbReference>
<accession>A0ABP9WAK6</accession>
<protein>
    <recommendedName>
        <fullName evidence="3">Nudix hydrolase domain-containing protein</fullName>
    </recommendedName>
</protein>
<proteinExistence type="predicted"/>
<keyword evidence="2" id="KW-0378">Hydrolase</keyword>
<dbReference type="Gene3D" id="3.90.79.10">
    <property type="entry name" value="Nucleoside Triphosphate Pyrophosphohydrolase"/>
    <property type="match status" value="1"/>
</dbReference>
<dbReference type="CDD" id="cd04677">
    <property type="entry name" value="NUDIX_Hydrolase"/>
    <property type="match status" value="1"/>
</dbReference>
<keyword evidence="5" id="KW-1185">Reference proteome</keyword>
<evidence type="ECO:0000313" key="4">
    <source>
        <dbReference type="EMBL" id="GAA5513790.1"/>
    </source>
</evidence>
<evidence type="ECO:0000313" key="5">
    <source>
        <dbReference type="Proteomes" id="UP001401887"/>
    </source>
</evidence>
<evidence type="ECO:0000259" key="3">
    <source>
        <dbReference type="PROSITE" id="PS51462"/>
    </source>
</evidence>
<gene>
    <name evidence="4" type="ORF">Dcar01_02537</name>
</gene>
<dbReference type="Pfam" id="PF00293">
    <property type="entry name" value="NUDIX"/>
    <property type="match status" value="1"/>
</dbReference>
<comment type="cofactor">
    <cofactor evidence="1">
        <name>Mg(2+)</name>
        <dbReference type="ChEBI" id="CHEBI:18420"/>
    </cofactor>
</comment>
<dbReference type="InterPro" id="IPR015797">
    <property type="entry name" value="NUDIX_hydrolase-like_dom_sf"/>
</dbReference>
<dbReference type="PANTHER" id="PTHR43046">
    <property type="entry name" value="GDP-MANNOSE MANNOSYL HYDROLASE"/>
    <property type="match status" value="1"/>
</dbReference>
<dbReference type="EMBL" id="BAABRP010000010">
    <property type="protein sequence ID" value="GAA5513790.1"/>
    <property type="molecule type" value="Genomic_DNA"/>
</dbReference>
<dbReference type="PROSITE" id="PS51462">
    <property type="entry name" value="NUDIX"/>
    <property type="match status" value="1"/>
</dbReference>
<dbReference type="PANTHER" id="PTHR43046:SF2">
    <property type="entry name" value="8-OXO-DGTP DIPHOSPHATASE-RELATED"/>
    <property type="match status" value="1"/>
</dbReference>
<dbReference type="RefSeq" id="WP_345465713.1">
    <property type="nucleotide sequence ID" value="NZ_BAABRP010000010.1"/>
</dbReference>
<organism evidence="4 5">
    <name type="scientific">Deinococcus carri</name>
    <dbReference type="NCBI Taxonomy" id="1211323"/>
    <lineage>
        <taxon>Bacteria</taxon>
        <taxon>Thermotogati</taxon>
        <taxon>Deinococcota</taxon>
        <taxon>Deinococci</taxon>
        <taxon>Deinococcales</taxon>
        <taxon>Deinococcaceae</taxon>
        <taxon>Deinococcus</taxon>
    </lineage>
</organism>
<evidence type="ECO:0000256" key="1">
    <source>
        <dbReference type="ARBA" id="ARBA00001946"/>
    </source>
</evidence>
<dbReference type="Proteomes" id="UP001401887">
    <property type="component" value="Unassembled WGS sequence"/>
</dbReference>
<comment type="caution">
    <text evidence="4">The sequence shown here is derived from an EMBL/GenBank/DDBJ whole genome shotgun (WGS) entry which is preliminary data.</text>
</comment>
<feature type="domain" description="Nudix hydrolase" evidence="3">
    <location>
        <begin position="19"/>
        <end position="152"/>
    </location>
</feature>
<name>A0ABP9WAK6_9DEIO</name>
<reference evidence="4 5" key="1">
    <citation type="submission" date="2024-02" db="EMBL/GenBank/DDBJ databases">
        <title>Deinococcus carri NBRC 110142.</title>
        <authorList>
            <person name="Ichikawa N."/>
            <person name="Katano-Makiyama Y."/>
            <person name="Hidaka K."/>
        </authorList>
    </citation>
    <scope>NUCLEOTIDE SEQUENCE [LARGE SCALE GENOMIC DNA]</scope>
    <source>
        <strain evidence="4 5">NBRC 110142</strain>
    </source>
</reference>
<evidence type="ECO:0000256" key="2">
    <source>
        <dbReference type="ARBA" id="ARBA00022801"/>
    </source>
</evidence>
<sequence>MSAPDYVRDLRRLVGPRPVNWAGVCALVLNAAGEVLLQRRTDTGGWGTLGGIAELGEALEDTLRRELREEACLTPRGAELLAVVSGPGTYQKLPNGDEFYQVTAVYLVRDWEGPPAADGEEGVALHFFPLDALPEHLGPVDRQALALLRGRTGPRFP</sequence>